<dbReference type="RefSeq" id="WP_147288365.1">
    <property type="nucleotide sequence ID" value="NZ_NXLX01000024.1"/>
</dbReference>
<gene>
    <name evidence="2" type="ORF">CQA57_07350</name>
</gene>
<evidence type="ECO:0000313" key="3">
    <source>
        <dbReference type="Proteomes" id="UP000256695"/>
    </source>
</evidence>
<dbReference type="AlphaFoldDB" id="A0A3D8J348"/>
<feature type="domain" description="Bulb-type lectin" evidence="1">
    <location>
        <begin position="755"/>
        <end position="877"/>
    </location>
</feature>
<name>A0A3D8J348_9HELI</name>
<protein>
    <recommendedName>
        <fullName evidence="1">Bulb-type lectin domain-containing protein</fullName>
    </recommendedName>
</protein>
<comment type="caution">
    <text evidence="2">The sequence shown here is derived from an EMBL/GenBank/DDBJ whole genome shotgun (WGS) entry which is preliminary data.</text>
</comment>
<dbReference type="Proteomes" id="UP000256695">
    <property type="component" value="Unassembled WGS sequence"/>
</dbReference>
<dbReference type="EMBL" id="NXLX01000024">
    <property type="protein sequence ID" value="RDU71899.1"/>
    <property type="molecule type" value="Genomic_DNA"/>
</dbReference>
<evidence type="ECO:0000313" key="2">
    <source>
        <dbReference type="EMBL" id="RDU71899.1"/>
    </source>
</evidence>
<dbReference type="InterPro" id="IPR001480">
    <property type="entry name" value="Bulb-type_lectin_dom"/>
</dbReference>
<organism evidence="2 3">
    <name type="scientific">Helicobacter anseris</name>
    <dbReference type="NCBI Taxonomy" id="375926"/>
    <lineage>
        <taxon>Bacteria</taxon>
        <taxon>Pseudomonadati</taxon>
        <taxon>Campylobacterota</taxon>
        <taxon>Epsilonproteobacteria</taxon>
        <taxon>Campylobacterales</taxon>
        <taxon>Helicobacteraceae</taxon>
        <taxon>Helicobacter</taxon>
    </lineage>
</organism>
<proteinExistence type="predicted"/>
<keyword evidence="3" id="KW-1185">Reference proteome</keyword>
<reference evidence="2 3" key="1">
    <citation type="submission" date="2018-04" db="EMBL/GenBank/DDBJ databases">
        <title>Novel Campyloabacter and Helicobacter Species and Strains.</title>
        <authorList>
            <person name="Mannion A.J."/>
            <person name="Shen Z."/>
            <person name="Fox J.G."/>
        </authorList>
    </citation>
    <scope>NUCLEOTIDE SEQUENCE [LARGE SCALE GENOMIC DNA]</scope>
    <source>
        <strain evidence="2 3">MIT 04-9362</strain>
    </source>
</reference>
<accession>A0A3D8J348</accession>
<evidence type="ECO:0000259" key="1">
    <source>
        <dbReference type="PROSITE" id="PS50927"/>
    </source>
</evidence>
<dbReference type="OrthoDB" id="9939045at2"/>
<dbReference type="PROSITE" id="PS50927">
    <property type="entry name" value="BULB_LECTIN"/>
    <property type="match status" value="1"/>
</dbReference>
<sequence>MKKSHFKFTKLKNKELIDEKKYFTATGGGDTNNSLNASFSSENSKDSKRFFKPLVASSLALFLTAGVASATCTSTSGAPSICYGVGSTANADQTVTINSGLTWNDPTGGTGLWTLKTGSGQDNPVNITIGFNNNNDEASLSQTLSSDTYSLTIGGNVTDSRKPIFVLQSSKGIDMQSKTLTFDFGKGGNTSKTEGYEKSLKLDLSGVNSSATALKGNLVVNGGRAQQYYGENKFEATFGGDVEGNITIQAGSGGGDVRTDFTFGGNVTGDIIVKNDYNSTSGAPNGIAGGVNNFTFDGGSNKNINITGSIKNESNSSRLNISITNTNEAKIIGQISAHASGQAGNGINTITLSGTTKNLIQDQNRAIESRGATNKIIFEGLNSSIEGEIYGTASAYGDPASNTITFNSTSNNSIIGNIYVTTGATNTINFASGNSNTIQGKIHDSDSTGTTSKNIINFNGNGVAEIKSSDNNTSTAVIVSSIGTNTITLNNTGEQNIIGTIQSISNSYNYNGGSNTISFFGGSSAKISGNVYSSAGKNTITFSSNAKNEIDGMVDANSGNNDIFFGTRPTDSNNAITASGNATSKITHGIYARDGSATIVFATNGDATIGKIESSDEAIRIVDGGANSQVTVDFYGNANNTIDGGIKAQVNAALGTKSTQITFHAGNNNIINGNISSTGYGRIQGVNTINFTNGTTNQLNGSVTAGEGGVNNITFSSTSTNTISGNIQATGGTNTITSTNGFALENSQITSSSGSNSITTNAISGMVSFIGTSGGKNTIEATSSGDLAITQGIYSTVWNDNSNRGNTITLANGDLTIGSFNSNVTDGYGDSNGSSLHAWNSGNGNAIILNKAEATLTLKGNITSDGASNGNTITFGGASGILKSSSGDTISANGKTNINAALLKIQNNSSDIGTLTTTGGTTTLTLTQTNNGGLDGNISTTSGTTKLTFTQDSGTYSVSGIFSTSNAGQNIFDLSTKSATISNDLSFSGSDVTGDGGNIINIGNDKSLTLSDSNSTAKTLTTNSGATEINFLGDSSGSNSSGTFSGNVSTSGGATTFSFTNDNGTYSITGTLSTQGEGQNIFDLST</sequence>
<feature type="non-terminal residue" evidence="2">
    <location>
        <position position="1086"/>
    </location>
</feature>